<dbReference type="RefSeq" id="WP_207561440.1">
    <property type="nucleotide sequence ID" value="NZ_CP046072.1"/>
</dbReference>
<sequence>MKSSISRPHIYLLVLSTLLFVFVLIFSFAVLVPSGKEYRINRVDLKKVSIDLREYEYFHDETLDVLKNLRSENRQIITAFDTVFNPQRFEKQNKNYFSSLSISPINPVAKEEEFTVYEVNTTSLISSPATFYNFLDSINKSDWIMGVDFPIDFKRDGEMIKSSFTMKVYSNSKDDNNTTASESVAK</sequence>
<keyword evidence="1" id="KW-0472">Membrane</keyword>
<reference evidence="2" key="1">
    <citation type="submission" date="2019-11" db="EMBL/GenBank/DDBJ databases">
        <authorList>
            <person name="Kojima H."/>
        </authorList>
    </citation>
    <scope>NUCLEOTIDE SEQUENCE</scope>
    <source>
        <strain evidence="2">H1576</strain>
    </source>
</reference>
<keyword evidence="1" id="KW-0812">Transmembrane</keyword>
<evidence type="ECO:0000313" key="2">
    <source>
        <dbReference type="EMBL" id="QSZ42629.1"/>
    </source>
</evidence>
<evidence type="ECO:0000313" key="3">
    <source>
        <dbReference type="Proteomes" id="UP000671852"/>
    </source>
</evidence>
<gene>
    <name evidence="2" type="ORF">GJV85_11090</name>
</gene>
<proteinExistence type="predicted"/>
<organism evidence="2 3">
    <name type="scientific">Sulfurimonas aquatica</name>
    <dbReference type="NCBI Taxonomy" id="2672570"/>
    <lineage>
        <taxon>Bacteria</taxon>
        <taxon>Pseudomonadati</taxon>
        <taxon>Campylobacterota</taxon>
        <taxon>Epsilonproteobacteria</taxon>
        <taxon>Campylobacterales</taxon>
        <taxon>Sulfurimonadaceae</taxon>
        <taxon>Sulfurimonas</taxon>
    </lineage>
</organism>
<protein>
    <submittedName>
        <fullName evidence="2">Uncharacterized protein</fullName>
    </submittedName>
</protein>
<keyword evidence="1" id="KW-1133">Transmembrane helix</keyword>
<dbReference type="EMBL" id="CP046072">
    <property type="protein sequence ID" value="QSZ42629.1"/>
    <property type="molecule type" value="Genomic_DNA"/>
</dbReference>
<dbReference type="AlphaFoldDB" id="A0A975B1T4"/>
<keyword evidence="3" id="KW-1185">Reference proteome</keyword>
<name>A0A975B1T4_9BACT</name>
<dbReference type="Proteomes" id="UP000671852">
    <property type="component" value="Chromosome"/>
</dbReference>
<reference evidence="2" key="2">
    <citation type="submission" date="2021-04" db="EMBL/GenBank/DDBJ databases">
        <title>Isolation and characterization of a novel species of the genus Sulfurimonas.</title>
        <authorList>
            <person name="Fukui M."/>
        </authorList>
    </citation>
    <scope>NUCLEOTIDE SEQUENCE</scope>
    <source>
        <strain evidence="2">H1576</strain>
    </source>
</reference>
<dbReference type="KEGG" id="saqt:GJV85_11090"/>
<accession>A0A975B1T4</accession>
<feature type="transmembrane region" description="Helical" evidence="1">
    <location>
        <begin position="12"/>
        <end position="32"/>
    </location>
</feature>
<evidence type="ECO:0000256" key="1">
    <source>
        <dbReference type="SAM" id="Phobius"/>
    </source>
</evidence>